<dbReference type="Proteomes" id="UP000316905">
    <property type="component" value="Unassembled WGS sequence"/>
</dbReference>
<name>A0A562QG10_9PSED</name>
<feature type="compositionally biased region" description="Polar residues" evidence="1">
    <location>
        <begin position="23"/>
        <end position="33"/>
    </location>
</feature>
<gene>
    <name evidence="2" type="ORF">IQ22_01630</name>
</gene>
<sequence>MGITLYKAGGVSGITEPLPGMDQSGNKCRLNQGSDHRLHSFLPQGEGPLP</sequence>
<comment type="caution">
    <text evidence="2">The sequence shown here is derived from an EMBL/GenBank/DDBJ whole genome shotgun (WGS) entry which is preliminary data.</text>
</comment>
<organism evidence="2 3">
    <name type="scientific">Pseudomonas duriflava</name>
    <dbReference type="NCBI Taxonomy" id="459528"/>
    <lineage>
        <taxon>Bacteria</taxon>
        <taxon>Pseudomonadati</taxon>
        <taxon>Pseudomonadota</taxon>
        <taxon>Gammaproteobacteria</taxon>
        <taxon>Pseudomonadales</taxon>
        <taxon>Pseudomonadaceae</taxon>
        <taxon>Pseudomonas</taxon>
    </lineage>
</organism>
<evidence type="ECO:0000313" key="2">
    <source>
        <dbReference type="EMBL" id="TWI55697.1"/>
    </source>
</evidence>
<evidence type="ECO:0000313" key="3">
    <source>
        <dbReference type="Proteomes" id="UP000316905"/>
    </source>
</evidence>
<keyword evidence="3" id="KW-1185">Reference proteome</keyword>
<proteinExistence type="predicted"/>
<protein>
    <submittedName>
        <fullName evidence="2">Uncharacterized protein</fullName>
    </submittedName>
</protein>
<dbReference type="EMBL" id="VLKY01000004">
    <property type="protein sequence ID" value="TWI55697.1"/>
    <property type="molecule type" value="Genomic_DNA"/>
</dbReference>
<evidence type="ECO:0000256" key="1">
    <source>
        <dbReference type="SAM" id="MobiDB-lite"/>
    </source>
</evidence>
<accession>A0A562QG10</accession>
<dbReference type="AlphaFoldDB" id="A0A562QG10"/>
<feature type="region of interest" description="Disordered" evidence="1">
    <location>
        <begin position="12"/>
        <end position="50"/>
    </location>
</feature>
<reference evidence="2 3" key="1">
    <citation type="journal article" date="2015" name="Stand. Genomic Sci.">
        <title>Genomic Encyclopedia of Bacterial and Archaeal Type Strains, Phase III: the genomes of soil and plant-associated and newly described type strains.</title>
        <authorList>
            <person name="Whitman W.B."/>
            <person name="Woyke T."/>
            <person name="Klenk H.P."/>
            <person name="Zhou Y."/>
            <person name="Lilburn T.G."/>
            <person name="Beck B.J."/>
            <person name="De Vos P."/>
            <person name="Vandamme P."/>
            <person name="Eisen J.A."/>
            <person name="Garrity G."/>
            <person name="Hugenholtz P."/>
            <person name="Kyrpides N.C."/>
        </authorList>
    </citation>
    <scope>NUCLEOTIDE SEQUENCE [LARGE SCALE GENOMIC DNA]</scope>
    <source>
        <strain evidence="2 3">CGMCC 1.6858</strain>
    </source>
</reference>